<dbReference type="SUPFAM" id="SSF46565">
    <property type="entry name" value="Chaperone J-domain"/>
    <property type="match status" value="1"/>
</dbReference>
<feature type="region of interest" description="Disordered" evidence="4">
    <location>
        <begin position="114"/>
        <end position="140"/>
    </location>
</feature>
<dbReference type="GeneID" id="17353465"/>
<dbReference type="Pfam" id="PF00226">
    <property type="entry name" value="DnaJ"/>
    <property type="match status" value="1"/>
</dbReference>
<keyword evidence="1" id="KW-0677">Repeat</keyword>
<dbReference type="EMBL" id="GL433849">
    <property type="protein sequence ID" value="EFN53916.1"/>
    <property type="molecule type" value="Genomic_DNA"/>
</dbReference>
<dbReference type="Pfam" id="PF13432">
    <property type="entry name" value="TPR_16"/>
    <property type="match status" value="1"/>
</dbReference>
<dbReference type="InterPro" id="IPR011990">
    <property type="entry name" value="TPR-like_helical_dom_sf"/>
</dbReference>
<dbReference type="SMART" id="SM00028">
    <property type="entry name" value="TPR"/>
    <property type="match status" value="6"/>
</dbReference>
<organism evidence="7">
    <name type="scientific">Chlorella variabilis</name>
    <name type="common">Green alga</name>
    <dbReference type="NCBI Taxonomy" id="554065"/>
    <lineage>
        <taxon>Eukaryota</taxon>
        <taxon>Viridiplantae</taxon>
        <taxon>Chlorophyta</taxon>
        <taxon>core chlorophytes</taxon>
        <taxon>Trebouxiophyceae</taxon>
        <taxon>Chlorellales</taxon>
        <taxon>Chlorellaceae</taxon>
        <taxon>Chlorella clade</taxon>
        <taxon>Chlorella</taxon>
    </lineage>
</organism>
<dbReference type="STRING" id="554065.E1ZJT1"/>
<dbReference type="PANTHER" id="PTHR44200:SF1">
    <property type="entry name" value="DNAJ HOMOLOG SUBFAMILY C MEMBER 7"/>
    <property type="match status" value="1"/>
</dbReference>
<dbReference type="InParanoid" id="E1ZJT1"/>
<dbReference type="FunCoup" id="E1ZJT1">
    <property type="interactions" value="1874"/>
</dbReference>
<dbReference type="CDD" id="cd06257">
    <property type="entry name" value="DnaJ"/>
    <property type="match status" value="1"/>
</dbReference>
<dbReference type="InterPro" id="IPR001623">
    <property type="entry name" value="DnaJ_domain"/>
</dbReference>
<dbReference type="eggNOG" id="KOG0550">
    <property type="taxonomic scope" value="Eukaryota"/>
</dbReference>
<name>E1ZJT1_CHLVA</name>
<dbReference type="PROSITE" id="PS50076">
    <property type="entry name" value="DNAJ_2"/>
    <property type="match status" value="1"/>
</dbReference>
<dbReference type="InterPro" id="IPR013105">
    <property type="entry name" value="TPR_2"/>
</dbReference>
<evidence type="ECO:0000256" key="3">
    <source>
        <dbReference type="PROSITE-ProRule" id="PRU00339"/>
    </source>
</evidence>
<dbReference type="InterPro" id="IPR018253">
    <property type="entry name" value="DnaJ_domain_CS"/>
</dbReference>
<accession>E1ZJT1</accession>
<dbReference type="PROSITE" id="PS50005">
    <property type="entry name" value="TPR"/>
    <property type="match status" value="1"/>
</dbReference>
<keyword evidence="7" id="KW-1185">Reference proteome</keyword>
<dbReference type="OrthoDB" id="1937402at2759"/>
<dbReference type="InterPro" id="IPR036869">
    <property type="entry name" value="J_dom_sf"/>
</dbReference>
<dbReference type="Pfam" id="PF13181">
    <property type="entry name" value="TPR_8"/>
    <property type="match status" value="2"/>
</dbReference>
<dbReference type="Gene3D" id="1.25.40.10">
    <property type="entry name" value="Tetratricopeptide repeat domain"/>
    <property type="match status" value="2"/>
</dbReference>
<evidence type="ECO:0000256" key="2">
    <source>
        <dbReference type="ARBA" id="ARBA00022803"/>
    </source>
</evidence>
<dbReference type="AlphaFoldDB" id="E1ZJT1"/>
<dbReference type="InterPro" id="IPR019734">
    <property type="entry name" value="TPR_rpt"/>
</dbReference>
<dbReference type="PRINTS" id="PR00625">
    <property type="entry name" value="JDOMAIN"/>
</dbReference>
<proteinExistence type="predicted"/>
<dbReference type="InterPro" id="IPR052758">
    <property type="entry name" value="SRC_co-chaperone"/>
</dbReference>
<dbReference type="Proteomes" id="UP000008141">
    <property type="component" value="Unassembled WGS sequence"/>
</dbReference>
<evidence type="ECO:0000256" key="4">
    <source>
        <dbReference type="SAM" id="MobiDB-lite"/>
    </source>
</evidence>
<reference evidence="6 7" key="1">
    <citation type="journal article" date="2010" name="Plant Cell">
        <title>The Chlorella variabilis NC64A genome reveals adaptation to photosymbiosis, coevolution with viruses, and cryptic sex.</title>
        <authorList>
            <person name="Blanc G."/>
            <person name="Duncan G."/>
            <person name="Agarkova I."/>
            <person name="Borodovsky M."/>
            <person name="Gurnon J."/>
            <person name="Kuo A."/>
            <person name="Lindquist E."/>
            <person name="Lucas S."/>
            <person name="Pangilinan J."/>
            <person name="Polle J."/>
            <person name="Salamov A."/>
            <person name="Terry A."/>
            <person name="Yamada T."/>
            <person name="Dunigan D.D."/>
            <person name="Grigoriev I.V."/>
            <person name="Claverie J.M."/>
            <person name="Van Etten J.L."/>
        </authorList>
    </citation>
    <scope>NUCLEOTIDE SEQUENCE [LARGE SCALE GENOMIC DNA]</scope>
    <source>
        <strain evidence="6 7">NC64A</strain>
    </source>
</reference>
<dbReference type="RefSeq" id="XP_005846018.1">
    <property type="nucleotide sequence ID" value="XM_005845956.1"/>
</dbReference>
<keyword evidence="2 3" id="KW-0802">TPR repeat</keyword>
<dbReference type="KEGG" id="cvr:CHLNCDRAFT_25268"/>
<evidence type="ECO:0000259" key="5">
    <source>
        <dbReference type="PROSITE" id="PS50076"/>
    </source>
</evidence>
<dbReference type="SUPFAM" id="SSF48452">
    <property type="entry name" value="TPR-like"/>
    <property type="match status" value="2"/>
</dbReference>
<dbReference type="PROSITE" id="PS00636">
    <property type="entry name" value="DNAJ_1"/>
    <property type="match status" value="1"/>
</dbReference>
<evidence type="ECO:0000313" key="6">
    <source>
        <dbReference type="EMBL" id="EFN53916.1"/>
    </source>
</evidence>
<dbReference type="PANTHER" id="PTHR44200">
    <property type="entry name" value="DNAJ HOMOLOG SUBFAMILY C MEMBER 7"/>
    <property type="match status" value="1"/>
</dbReference>
<evidence type="ECO:0000256" key="1">
    <source>
        <dbReference type="ARBA" id="ARBA00022737"/>
    </source>
</evidence>
<dbReference type="Pfam" id="PF07719">
    <property type="entry name" value="TPR_2"/>
    <property type="match status" value="1"/>
</dbReference>
<protein>
    <recommendedName>
        <fullName evidence="5">J domain-containing protein</fullName>
    </recommendedName>
</protein>
<sequence length="463" mass="49460">DAARQLAEAQKALGNEAFKAGRYEEAVRCFSAAVQLCPGTAVYHGNRAAACLMGKRYPEAVQDSLKAVQLDAAFPAVRLKVEALIACGRCAAWPCPRRAAVSLIALRLPPPIPSPPRPSSSLSLPSPSPSPSRRHAEAVAEARAMTLQGDAQAPEVLALRSRALYLCGNMQMAQQLYQQALRRDPDCVPAQRGLKRLRAVAGGKERGNAAFSAGDYGEAHSQYSASLAADPDLRTQFVAQVACNRAAAAAKLGRHEESLADAELAISMDASYTKAYVRRAQAHQELKQYDAAVRDLEQVAEMEEGYPGLGEMLRDARLALKRSKRVDYYGVLGVEADAGEDGIKKAYRKAALKYHPDKEEREAAEAQFKLVGEAFAVLSDPQQRRRYDAGWNLEVQGAASHVLHPCPSLISKLDVDMAPLLLVSVCVGCRASPVAGGAKALSLPPATHACAVACTRAGDPAGV</sequence>
<dbReference type="SMART" id="SM00271">
    <property type="entry name" value="DnaJ"/>
    <property type="match status" value="1"/>
</dbReference>
<gene>
    <name evidence="6" type="ORF">CHLNCDRAFT_25268</name>
</gene>
<dbReference type="Gene3D" id="1.10.287.110">
    <property type="entry name" value="DnaJ domain"/>
    <property type="match status" value="1"/>
</dbReference>
<feature type="domain" description="J" evidence="5">
    <location>
        <begin position="327"/>
        <end position="391"/>
    </location>
</feature>
<dbReference type="OMA" id="GPICNAN"/>
<evidence type="ECO:0000313" key="7">
    <source>
        <dbReference type="Proteomes" id="UP000008141"/>
    </source>
</evidence>
<feature type="non-terminal residue" evidence="6">
    <location>
        <position position="1"/>
    </location>
</feature>
<feature type="repeat" description="TPR" evidence="3">
    <location>
        <begin position="7"/>
        <end position="40"/>
    </location>
</feature>